<feature type="compositionally biased region" description="Basic residues" evidence="1">
    <location>
        <begin position="109"/>
        <end position="122"/>
    </location>
</feature>
<comment type="caution">
    <text evidence="2">The sequence shown here is derived from an EMBL/GenBank/DDBJ whole genome shotgun (WGS) entry which is preliminary data.</text>
</comment>
<evidence type="ECO:0000256" key="1">
    <source>
        <dbReference type="SAM" id="MobiDB-lite"/>
    </source>
</evidence>
<evidence type="ECO:0000313" key="3">
    <source>
        <dbReference type="Proteomes" id="UP001172155"/>
    </source>
</evidence>
<dbReference type="EMBL" id="JAUKUD010000001">
    <property type="protein sequence ID" value="KAK0754656.1"/>
    <property type="molecule type" value="Genomic_DNA"/>
</dbReference>
<feature type="region of interest" description="Disordered" evidence="1">
    <location>
        <begin position="34"/>
        <end position="59"/>
    </location>
</feature>
<dbReference type="Proteomes" id="UP001172155">
    <property type="component" value="Unassembled WGS sequence"/>
</dbReference>
<reference evidence="2" key="1">
    <citation type="submission" date="2023-06" db="EMBL/GenBank/DDBJ databases">
        <title>Genome-scale phylogeny and comparative genomics of the fungal order Sordariales.</title>
        <authorList>
            <consortium name="Lawrence Berkeley National Laboratory"/>
            <person name="Hensen N."/>
            <person name="Bonometti L."/>
            <person name="Westerberg I."/>
            <person name="Brannstrom I.O."/>
            <person name="Guillou S."/>
            <person name="Cros-Aarteil S."/>
            <person name="Calhoun S."/>
            <person name="Haridas S."/>
            <person name="Kuo A."/>
            <person name="Mondo S."/>
            <person name="Pangilinan J."/>
            <person name="Riley R."/>
            <person name="LaButti K."/>
            <person name="Andreopoulos B."/>
            <person name="Lipzen A."/>
            <person name="Chen C."/>
            <person name="Yanf M."/>
            <person name="Daum C."/>
            <person name="Ng V."/>
            <person name="Clum A."/>
            <person name="Steindorff A."/>
            <person name="Ohm R."/>
            <person name="Martin F."/>
            <person name="Silar P."/>
            <person name="Natvig D."/>
            <person name="Lalanne C."/>
            <person name="Gautier V."/>
            <person name="Ament-velasquez S.L."/>
            <person name="Kruys A."/>
            <person name="Hutchinson M.I."/>
            <person name="Powell A.J."/>
            <person name="Barry K."/>
            <person name="Miller A.N."/>
            <person name="Grigoriev I.V."/>
            <person name="Debuchy R."/>
            <person name="Gladieux P."/>
            <person name="Thoren M.H."/>
            <person name="Johannesson H."/>
        </authorList>
    </citation>
    <scope>NUCLEOTIDE SEQUENCE</scope>
    <source>
        <strain evidence="2">SMH3187-1</strain>
    </source>
</reference>
<protein>
    <submittedName>
        <fullName evidence="2">Uncharacterized protein</fullName>
    </submittedName>
</protein>
<keyword evidence="3" id="KW-1185">Reference proteome</keyword>
<accession>A0AA40FC87</accession>
<sequence length="152" mass="16425">MRWRCLRKAGQLLLEVGGGSCSDVQAATVGWSRGSAPKRTTRSEWTGIGEAKSKPMAPNLMETGVARADGWAGGVDGGLGRGMASRSGVERPTATTTRTAVDGDEDGRSRRRRTGRNKVRRPWRLDTEQNGVEPVGLLTWRARQGKMEACGQ</sequence>
<proteinExistence type="predicted"/>
<dbReference type="AlphaFoldDB" id="A0AA40FC87"/>
<name>A0AA40FC87_9PEZI</name>
<feature type="region of interest" description="Disordered" evidence="1">
    <location>
        <begin position="82"/>
        <end position="127"/>
    </location>
</feature>
<evidence type="ECO:0000313" key="2">
    <source>
        <dbReference type="EMBL" id="KAK0754656.1"/>
    </source>
</evidence>
<gene>
    <name evidence="2" type="ORF">B0T18DRAFT_41915</name>
</gene>
<organism evidence="2 3">
    <name type="scientific">Schizothecium vesticola</name>
    <dbReference type="NCBI Taxonomy" id="314040"/>
    <lineage>
        <taxon>Eukaryota</taxon>
        <taxon>Fungi</taxon>
        <taxon>Dikarya</taxon>
        <taxon>Ascomycota</taxon>
        <taxon>Pezizomycotina</taxon>
        <taxon>Sordariomycetes</taxon>
        <taxon>Sordariomycetidae</taxon>
        <taxon>Sordariales</taxon>
        <taxon>Schizotheciaceae</taxon>
        <taxon>Schizothecium</taxon>
    </lineage>
</organism>